<evidence type="ECO:0000256" key="1">
    <source>
        <dbReference type="SAM" id="MobiDB-lite"/>
    </source>
</evidence>
<evidence type="ECO:0000313" key="2">
    <source>
        <dbReference type="EMBL" id="KAA0702331.1"/>
    </source>
</evidence>
<organism evidence="2 3">
    <name type="scientific">Triplophysa tibetana</name>
    <dbReference type="NCBI Taxonomy" id="1572043"/>
    <lineage>
        <taxon>Eukaryota</taxon>
        <taxon>Metazoa</taxon>
        <taxon>Chordata</taxon>
        <taxon>Craniata</taxon>
        <taxon>Vertebrata</taxon>
        <taxon>Euteleostomi</taxon>
        <taxon>Actinopterygii</taxon>
        <taxon>Neopterygii</taxon>
        <taxon>Teleostei</taxon>
        <taxon>Ostariophysi</taxon>
        <taxon>Cypriniformes</taxon>
        <taxon>Nemacheilidae</taxon>
        <taxon>Triplophysa</taxon>
    </lineage>
</organism>
<sequence>MHVFNAHISLQNIHPEDLSDTTRDENKVKVNALKMLSIVLLRVTSRQFGWKMSDLVEAIGCFAKWKYYNYFTFLTQADKNITVIKVCFSSMMDNKEDLLTAVTLPKFKLHQIRDENKIDTGSGMLTTECWQNTCNITSNKVTAPSLEGNFFIIHHIYTLVRLTDGPIFFAAVTLICNKPRKKDRGEVGETKIERVKQRSYGAEKIPGLTVLGKQRSLSESPSQPSP</sequence>
<name>A0A5A9MZY7_9TELE</name>
<dbReference type="EMBL" id="SOYY01000025">
    <property type="protein sequence ID" value="KAA0702331.1"/>
    <property type="molecule type" value="Genomic_DNA"/>
</dbReference>
<accession>A0A5A9MZY7</accession>
<dbReference type="AlphaFoldDB" id="A0A5A9MZY7"/>
<proteinExistence type="predicted"/>
<comment type="caution">
    <text evidence="2">The sequence shown here is derived from an EMBL/GenBank/DDBJ whole genome shotgun (WGS) entry which is preliminary data.</text>
</comment>
<feature type="region of interest" description="Disordered" evidence="1">
    <location>
        <begin position="204"/>
        <end position="226"/>
    </location>
</feature>
<dbReference type="Proteomes" id="UP000324632">
    <property type="component" value="Chromosome 25"/>
</dbReference>
<gene>
    <name evidence="2" type="ORF">E1301_Tti017907</name>
</gene>
<protein>
    <submittedName>
        <fullName evidence="2">Uncharacterized protein</fullName>
    </submittedName>
</protein>
<feature type="compositionally biased region" description="Polar residues" evidence="1">
    <location>
        <begin position="215"/>
        <end position="226"/>
    </location>
</feature>
<reference evidence="2 3" key="1">
    <citation type="journal article" date="2019" name="Mol. Ecol. Resour.">
        <title>Chromosome-level genome assembly of Triplophysa tibetana, a fish adapted to the harsh high-altitude environment of the Tibetan Plateau.</title>
        <authorList>
            <person name="Yang X."/>
            <person name="Liu H."/>
            <person name="Ma Z."/>
            <person name="Zou Y."/>
            <person name="Zou M."/>
            <person name="Mao Y."/>
            <person name="Li X."/>
            <person name="Wang H."/>
            <person name="Chen T."/>
            <person name="Wang W."/>
            <person name="Yang R."/>
        </authorList>
    </citation>
    <scope>NUCLEOTIDE SEQUENCE [LARGE SCALE GENOMIC DNA]</scope>
    <source>
        <strain evidence="2">TTIB1903HZAU</strain>
        <tissue evidence="2">Muscle</tissue>
    </source>
</reference>
<keyword evidence="3" id="KW-1185">Reference proteome</keyword>
<evidence type="ECO:0000313" key="3">
    <source>
        <dbReference type="Proteomes" id="UP000324632"/>
    </source>
</evidence>